<accession>A0ABR4GLN7</accession>
<evidence type="ECO:0000313" key="6">
    <source>
        <dbReference type="EMBL" id="KAL2799947.1"/>
    </source>
</evidence>
<keyword evidence="2 3" id="KW-0808">Transferase</keyword>
<feature type="domain" description="Chalcone/stilbene synthase C-terminal" evidence="5">
    <location>
        <begin position="311"/>
        <end position="413"/>
    </location>
</feature>
<evidence type="ECO:0000256" key="2">
    <source>
        <dbReference type="ARBA" id="ARBA00022679"/>
    </source>
</evidence>
<evidence type="ECO:0000259" key="4">
    <source>
        <dbReference type="Pfam" id="PF00195"/>
    </source>
</evidence>
<dbReference type="InterPro" id="IPR012328">
    <property type="entry name" value="Chalcone/stilbene_synt_C"/>
</dbReference>
<dbReference type="Gene3D" id="3.40.47.10">
    <property type="match status" value="2"/>
</dbReference>
<name>A0ABR4GLN7_9EURO</name>
<dbReference type="Pfam" id="PF00195">
    <property type="entry name" value="Chal_sti_synt_N"/>
    <property type="match status" value="1"/>
</dbReference>
<dbReference type="InterPro" id="IPR001099">
    <property type="entry name" value="Chalcone/stilbene_synt_N"/>
</dbReference>
<dbReference type="InterPro" id="IPR016039">
    <property type="entry name" value="Thiolase-like"/>
</dbReference>
<dbReference type="PANTHER" id="PTHR11877:SF46">
    <property type="entry name" value="TYPE III POLYKETIDE SYNTHASE A"/>
    <property type="match status" value="1"/>
</dbReference>
<dbReference type="PIRSF" id="PIRSF000451">
    <property type="entry name" value="PKS_III"/>
    <property type="match status" value="1"/>
</dbReference>
<dbReference type="PANTHER" id="PTHR11877">
    <property type="entry name" value="HYDROXYMETHYLGLUTARYL-COA SYNTHASE"/>
    <property type="match status" value="1"/>
</dbReference>
<dbReference type="Pfam" id="PF02797">
    <property type="entry name" value="Chal_sti_synt_C"/>
    <property type="match status" value="1"/>
</dbReference>
<dbReference type="InterPro" id="IPR011141">
    <property type="entry name" value="Polyketide_synthase_type-III"/>
</dbReference>
<evidence type="ECO:0000313" key="7">
    <source>
        <dbReference type="Proteomes" id="UP001610563"/>
    </source>
</evidence>
<organism evidence="6 7">
    <name type="scientific">Aspergillus keveii</name>
    <dbReference type="NCBI Taxonomy" id="714993"/>
    <lineage>
        <taxon>Eukaryota</taxon>
        <taxon>Fungi</taxon>
        <taxon>Dikarya</taxon>
        <taxon>Ascomycota</taxon>
        <taxon>Pezizomycotina</taxon>
        <taxon>Eurotiomycetes</taxon>
        <taxon>Eurotiomycetidae</taxon>
        <taxon>Eurotiales</taxon>
        <taxon>Aspergillaceae</taxon>
        <taxon>Aspergillus</taxon>
        <taxon>Aspergillus subgen. Nidulantes</taxon>
    </lineage>
</organism>
<dbReference type="EMBL" id="JBFTWV010000005">
    <property type="protein sequence ID" value="KAL2799947.1"/>
    <property type="molecule type" value="Genomic_DNA"/>
</dbReference>
<proteinExistence type="inferred from homology"/>
<keyword evidence="3" id="KW-0012">Acyltransferase</keyword>
<evidence type="ECO:0000256" key="1">
    <source>
        <dbReference type="ARBA" id="ARBA00005531"/>
    </source>
</evidence>
<feature type="domain" description="Chalcone/stilbene synthase N-terminal" evidence="4">
    <location>
        <begin position="71"/>
        <end position="191"/>
    </location>
</feature>
<evidence type="ECO:0000256" key="3">
    <source>
        <dbReference type="RuleBase" id="RU003633"/>
    </source>
</evidence>
<evidence type="ECO:0000259" key="5">
    <source>
        <dbReference type="Pfam" id="PF02797"/>
    </source>
</evidence>
<keyword evidence="7" id="KW-1185">Reference proteome</keyword>
<protein>
    <submittedName>
        <fullName evidence="6">Thiolase-like protein</fullName>
    </submittedName>
</protein>
<sequence>MPSPPALYITGLGHQYPPYLMTPDKFDQLAARFHDTERPGLKKLIQINHTTGIESRASILPYTTGFATQSIPPTITEIDHFFRSAGVDLAVSACKKALRDARIPPAKITHTVAVTATNQGCPGYDLLVAKKLGLRLSSSPAGPALDRTLISGVGCAGGLSVLRTAAQLASGASARGKPARILAYACELCMPNGRHDLAEVAREGDPDGISIVAVLFSDAAGALVLCNEVALAEDRDNGGNGGDADSEDEDEEVRPVYRLLQWGHDVIPDTIEHMGFTTEGDGYHTTLTRAVPEHVKQAIGPIFNTLLPSYQQQLQSCTSETINEAGKQLTIHDFDFALHPGGEAIIDGAKEVLGLTEDQIKVTRETYRTKGNSSSPTVLILLDKLRSEANRKRENVVAASFGPGMTIEMAMLRRCEDDED</sequence>
<comment type="caution">
    <text evidence="6">The sequence shown here is derived from an EMBL/GenBank/DDBJ whole genome shotgun (WGS) entry which is preliminary data.</text>
</comment>
<dbReference type="Proteomes" id="UP001610563">
    <property type="component" value="Unassembled WGS sequence"/>
</dbReference>
<gene>
    <name evidence="6" type="ORF">BJX66DRAFT_210154</name>
</gene>
<comment type="similarity">
    <text evidence="1 3">Belongs to the thiolase-like superfamily. Chalcone/stilbene synthases family.</text>
</comment>
<dbReference type="SUPFAM" id="SSF53901">
    <property type="entry name" value="Thiolase-like"/>
    <property type="match status" value="2"/>
</dbReference>
<reference evidence="6 7" key="1">
    <citation type="submission" date="2024-07" db="EMBL/GenBank/DDBJ databases">
        <title>Section-level genome sequencing and comparative genomics of Aspergillus sections Usti and Cavernicolus.</title>
        <authorList>
            <consortium name="Lawrence Berkeley National Laboratory"/>
            <person name="Nybo J.L."/>
            <person name="Vesth T.C."/>
            <person name="Theobald S."/>
            <person name="Frisvad J.C."/>
            <person name="Larsen T.O."/>
            <person name="Kjaerboelling I."/>
            <person name="Rothschild-Mancinelli K."/>
            <person name="Lyhne E.K."/>
            <person name="Kogle M.E."/>
            <person name="Barry K."/>
            <person name="Clum A."/>
            <person name="Na H."/>
            <person name="Ledsgaard L."/>
            <person name="Lin J."/>
            <person name="Lipzen A."/>
            <person name="Kuo A."/>
            <person name="Riley R."/>
            <person name="Mondo S."/>
            <person name="Labutti K."/>
            <person name="Haridas S."/>
            <person name="Pangalinan J."/>
            <person name="Salamov A.A."/>
            <person name="Simmons B.A."/>
            <person name="Magnuson J.K."/>
            <person name="Chen J."/>
            <person name="Drula E."/>
            <person name="Henrissat B."/>
            <person name="Wiebenga A."/>
            <person name="Lubbers R.J."/>
            <person name="Gomes A.C."/>
            <person name="Makela M.R."/>
            <person name="Stajich J."/>
            <person name="Grigoriev I.V."/>
            <person name="Mortensen U.H."/>
            <person name="De Vries R.P."/>
            <person name="Baker S.E."/>
            <person name="Andersen M.R."/>
        </authorList>
    </citation>
    <scope>NUCLEOTIDE SEQUENCE [LARGE SCALE GENOMIC DNA]</scope>
    <source>
        <strain evidence="6 7">CBS 209.92</strain>
    </source>
</reference>